<organism evidence="2 3">
    <name type="scientific">Salimicrobium flavidum</name>
    <dbReference type="NCBI Taxonomy" id="570947"/>
    <lineage>
        <taxon>Bacteria</taxon>
        <taxon>Bacillati</taxon>
        <taxon>Bacillota</taxon>
        <taxon>Bacilli</taxon>
        <taxon>Bacillales</taxon>
        <taxon>Bacillaceae</taxon>
        <taxon>Salimicrobium</taxon>
    </lineage>
</organism>
<dbReference type="EMBL" id="FTOC01000003">
    <property type="protein sequence ID" value="SIS42485.1"/>
    <property type="molecule type" value="Genomic_DNA"/>
</dbReference>
<evidence type="ECO:0000256" key="1">
    <source>
        <dbReference type="SAM" id="Phobius"/>
    </source>
</evidence>
<dbReference type="STRING" id="570947.SAMN05421687_10350"/>
<feature type="transmembrane region" description="Helical" evidence="1">
    <location>
        <begin position="42"/>
        <end position="62"/>
    </location>
</feature>
<protein>
    <submittedName>
        <fullName evidence="2">Uncharacterized protein</fullName>
    </submittedName>
</protein>
<evidence type="ECO:0000313" key="2">
    <source>
        <dbReference type="EMBL" id="SIS42485.1"/>
    </source>
</evidence>
<name>A0A1N7IZE9_9BACI</name>
<sequence length="69" mass="7617">MIRRILVLSTFLGLANLLIFLSPVAAASSGSFDPFFLFLEYNYIIAGLVLGVIMIFASYLLIKKQSEEG</sequence>
<accession>A0A1N7IZE9</accession>
<dbReference type="AlphaFoldDB" id="A0A1N7IZE9"/>
<reference evidence="3" key="1">
    <citation type="submission" date="2017-01" db="EMBL/GenBank/DDBJ databases">
        <authorList>
            <person name="Varghese N."/>
            <person name="Submissions S."/>
        </authorList>
    </citation>
    <scope>NUCLEOTIDE SEQUENCE [LARGE SCALE GENOMIC DNA]</scope>
    <source>
        <strain evidence="3">DSM 23127</strain>
    </source>
</reference>
<dbReference type="Proteomes" id="UP000187608">
    <property type="component" value="Unassembled WGS sequence"/>
</dbReference>
<dbReference type="RefSeq" id="WP_076557510.1">
    <property type="nucleotide sequence ID" value="NZ_FTOC01000003.1"/>
</dbReference>
<keyword evidence="3" id="KW-1185">Reference proteome</keyword>
<gene>
    <name evidence="2" type="ORF">SAMN05421687_10350</name>
</gene>
<keyword evidence="1" id="KW-0812">Transmembrane</keyword>
<proteinExistence type="predicted"/>
<keyword evidence="1" id="KW-1133">Transmembrane helix</keyword>
<evidence type="ECO:0000313" key="3">
    <source>
        <dbReference type="Proteomes" id="UP000187608"/>
    </source>
</evidence>
<keyword evidence="1" id="KW-0472">Membrane</keyword>